<dbReference type="Gene3D" id="1.10.1660.10">
    <property type="match status" value="1"/>
</dbReference>
<dbReference type="PANTHER" id="PTHR30204">
    <property type="entry name" value="REDOX-CYCLING DRUG-SENSING TRANSCRIPTIONAL ACTIVATOR SOXR"/>
    <property type="match status" value="1"/>
</dbReference>
<evidence type="ECO:0000256" key="1">
    <source>
        <dbReference type="ARBA" id="ARBA00023125"/>
    </source>
</evidence>
<dbReference type="InterPro" id="IPR009061">
    <property type="entry name" value="DNA-bd_dom_put_sf"/>
</dbReference>
<dbReference type="AlphaFoldDB" id="A0A069BCA5"/>
<reference evidence="4 6" key="2">
    <citation type="submission" date="2017-11" db="EMBL/GenBank/DDBJ databases">
        <title>Molecular characterization of Burkholderia pseudomallei and closely related isolates from Vietnam.</title>
        <authorList>
            <person name="Ustinov D.V."/>
            <person name="Antonov A.S."/>
            <person name="Avdusheva E.F."/>
            <person name="Shpak I.M."/>
            <person name="Zakharova I.B."/>
            <person name="Thi L.A."/>
            <person name="Teteryatnikova N."/>
            <person name="Lopasteyskaya Y.A."/>
            <person name="Kuzyutina J.A."/>
            <person name="Ngo T.N."/>
            <person name="Victorov D.V."/>
        </authorList>
    </citation>
    <scope>NUCLEOTIDE SEQUENCE [LARGE SCALE GENOMIC DNA]</scope>
    <source>
        <strain evidence="4 6">V1512</strain>
    </source>
</reference>
<organism evidence="3 5">
    <name type="scientific">Burkholderia pseudomallei</name>
    <name type="common">Pseudomonas pseudomallei</name>
    <dbReference type="NCBI Taxonomy" id="28450"/>
    <lineage>
        <taxon>Bacteria</taxon>
        <taxon>Pseudomonadati</taxon>
        <taxon>Pseudomonadota</taxon>
        <taxon>Betaproteobacteria</taxon>
        <taxon>Burkholderiales</taxon>
        <taxon>Burkholderiaceae</taxon>
        <taxon>Burkholderia</taxon>
        <taxon>pseudomallei group</taxon>
    </lineage>
</organism>
<dbReference type="GO" id="GO:0003677">
    <property type="term" value="F:DNA binding"/>
    <property type="evidence" value="ECO:0007669"/>
    <property type="project" value="UniProtKB-KW"/>
</dbReference>
<evidence type="ECO:0000313" key="3">
    <source>
        <dbReference type="EMBL" id="KGX06699.1"/>
    </source>
</evidence>
<dbReference type="KEGG" id="but:X994_2723"/>
<dbReference type="GO" id="GO:0045893">
    <property type="term" value="P:positive regulation of DNA-templated transcription"/>
    <property type="evidence" value="ECO:0007669"/>
    <property type="project" value="InterPro"/>
</dbReference>
<evidence type="ECO:0000259" key="2">
    <source>
        <dbReference type="PROSITE" id="PS50937"/>
    </source>
</evidence>
<dbReference type="EMBL" id="JQIM01000010">
    <property type="protein sequence ID" value="KGX06699.1"/>
    <property type="molecule type" value="Genomic_DNA"/>
</dbReference>
<name>A0A069BCA5_BURPE</name>
<dbReference type="InterPro" id="IPR000551">
    <property type="entry name" value="MerR-type_HTH_dom"/>
</dbReference>
<dbReference type="OMA" id="DCAVETI"/>
<dbReference type="SUPFAM" id="SSF46955">
    <property type="entry name" value="Putative DNA-binding domain"/>
    <property type="match status" value="1"/>
</dbReference>
<dbReference type="SMART" id="SM00422">
    <property type="entry name" value="HTH_MERR"/>
    <property type="match status" value="1"/>
</dbReference>
<evidence type="ECO:0000313" key="4">
    <source>
        <dbReference type="EMBL" id="PJO66343.1"/>
    </source>
</evidence>
<dbReference type="Pfam" id="PF13411">
    <property type="entry name" value="MerR_1"/>
    <property type="match status" value="1"/>
</dbReference>
<dbReference type="eggNOG" id="COG0789">
    <property type="taxonomic scope" value="Bacteria"/>
</dbReference>
<dbReference type="InterPro" id="IPR047057">
    <property type="entry name" value="MerR_fam"/>
</dbReference>
<evidence type="ECO:0000313" key="6">
    <source>
        <dbReference type="Proteomes" id="UP000231878"/>
    </source>
</evidence>
<accession>A0A069BCA5</accession>
<dbReference type="EMBL" id="PHRB01000008">
    <property type="protein sequence ID" value="PJO66343.1"/>
    <property type="molecule type" value="Genomic_DNA"/>
</dbReference>
<dbReference type="GO" id="GO:0046872">
    <property type="term" value="F:metal ion binding"/>
    <property type="evidence" value="ECO:0007669"/>
    <property type="project" value="InterPro"/>
</dbReference>
<dbReference type="OrthoDB" id="9808480at2"/>
<dbReference type="PROSITE" id="PS50937">
    <property type="entry name" value="HTH_MERR_2"/>
    <property type="match status" value="1"/>
</dbReference>
<reference evidence="3 5" key="1">
    <citation type="submission" date="2014-08" db="EMBL/GenBank/DDBJ databases">
        <authorList>
            <person name="Bunnell A."/>
            <person name="Chain P.S."/>
            <person name="Chertkov O."/>
            <person name="Currie B.J."/>
            <person name="Daligault H.E."/>
            <person name="Davenport K.W."/>
            <person name="Davis C."/>
            <person name="Gleasner C.D."/>
            <person name="Johnson S.L."/>
            <person name="Kaestli M."/>
            <person name="Koren S."/>
            <person name="Kunde Y.A."/>
            <person name="Mayo M."/>
            <person name="McMurry K.K."/>
            <person name="Price E.P."/>
            <person name="Reitenga K.G."/>
            <person name="Robison R."/>
            <person name="Rosovitz M.J."/>
            <person name="Sarovich D.S."/>
            <person name="Teshima H."/>
        </authorList>
    </citation>
    <scope>NUCLEOTIDE SEQUENCE [LARGE SCALE GENOMIC DNA]</scope>
    <source>
        <strain evidence="3 5">MSHR44</strain>
    </source>
</reference>
<dbReference type="InterPro" id="IPR011791">
    <property type="entry name" value="CadR-PbrR"/>
</dbReference>
<dbReference type="Proteomes" id="UP000231878">
    <property type="component" value="Unassembled WGS sequence"/>
</dbReference>
<dbReference type="RefSeq" id="WP_004195850.1">
    <property type="nucleotide sequence ID" value="NZ_AP028071.1"/>
</dbReference>
<comment type="caution">
    <text evidence="3">The sequence shown here is derived from an EMBL/GenBank/DDBJ whole genome shotgun (WGS) entry which is preliminary data.</text>
</comment>
<dbReference type="CDD" id="cd04784">
    <property type="entry name" value="HTH_CadR-PbrR"/>
    <property type="match status" value="1"/>
</dbReference>
<sequence>MKIGELAKAARCTPETIRFYEKEGLMPDAERTDSNYRHYTDAHVERLRFIRNCRALDMTHDEIRALLRFTDDPADRCDSVNALLDEHIGHVNTRLAELQHLRMQLIELRERCQGEHAVEDCGIVHGLATMETPDMPGKRSHVG</sequence>
<protein>
    <submittedName>
        <fullName evidence="3">Cd(II)/Pb(II)-responsive transcriptional regulator</fullName>
    </submittedName>
</protein>
<gene>
    <name evidence="3" type="primary">cadR</name>
    <name evidence="4" type="ORF">CWD88_10975</name>
    <name evidence="3" type="ORF">Y036_2020</name>
</gene>
<dbReference type="NCBIfam" id="TIGR02047">
    <property type="entry name" value="CadR-PbrR"/>
    <property type="match status" value="1"/>
</dbReference>
<dbReference type="Proteomes" id="UP000030475">
    <property type="component" value="Unassembled WGS sequence"/>
</dbReference>
<dbReference type="GeneID" id="93062005"/>
<proteinExistence type="predicted"/>
<dbReference type="PRINTS" id="PR00040">
    <property type="entry name" value="HTHMERR"/>
</dbReference>
<dbReference type="PROSITE" id="PS00552">
    <property type="entry name" value="HTH_MERR_1"/>
    <property type="match status" value="1"/>
</dbReference>
<dbReference type="PANTHER" id="PTHR30204:SF92">
    <property type="entry name" value="HTH-TYPE TRANSCRIPTIONAL REGULATOR ZNTR"/>
    <property type="match status" value="1"/>
</dbReference>
<feature type="domain" description="HTH merR-type" evidence="2">
    <location>
        <begin position="1"/>
        <end position="69"/>
    </location>
</feature>
<evidence type="ECO:0000313" key="5">
    <source>
        <dbReference type="Proteomes" id="UP000030475"/>
    </source>
</evidence>
<keyword evidence="1" id="KW-0238">DNA-binding</keyword>
<dbReference type="GO" id="GO:0003700">
    <property type="term" value="F:DNA-binding transcription factor activity"/>
    <property type="evidence" value="ECO:0007669"/>
    <property type="project" value="InterPro"/>
</dbReference>